<gene>
    <name evidence="1" type="ORF">U472_15390</name>
</gene>
<dbReference type="SUPFAM" id="SSF55729">
    <property type="entry name" value="Acyl-CoA N-acyltransferases (Nat)"/>
    <property type="match status" value="1"/>
</dbReference>
<protein>
    <recommendedName>
        <fullName evidence="3">GNAT acetyltransferase</fullName>
    </recommendedName>
</protein>
<comment type="caution">
    <text evidence="1">The sequence shown here is derived from an EMBL/GenBank/DDBJ whole genome shotgun (WGS) entry which is preliminary data.</text>
</comment>
<accession>A0A1C0A6D4</accession>
<dbReference type="OrthoDB" id="7054616at2"/>
<proteinExistence type="predicted"/>
<dbReference type="RefSeq" id="WP_068719620.1">
    <property type="nucleotide sequence ID" value="NZ_LWDV01000010.1"/>
</dbReference>
<dbReference type="Proteomes" id="UP000093514">
    <property type="component" value="Unassembled WGS sequence"/>
</dbReference>
<dbReference type="PANTHER" id="PTHR31143">
    <property type="match status" value="1"/>
</dbReference>
<dbReference type="InterPro" id="IPR027365">
    <property type="entry name" value="GNAT_acetyltra_YdfB-like"/>
</dbReference>
<keyword evidence="2" id="KW-1185">Reference proteome</keyword>
<reference evidence="2" key="1">
    <citation type="submission" date="2016-07" db="EMBL/GenBank/DDBJ databases">
        <authorList>
            <person name="Florea S."/>
            <person name="Webb J.S."/>
            <person name="Jaromczyk J."/>
            <person name="Schardl C.L."/>
        </authorList>
    </citation>
    <scope>NUCLEOTIDE SEQUENCE [LARGE SCALE GENOMIC DNA]</scope>
    <source>
        <strain evidence="2">Z6</strain>
    </source>
</reference>
<evidence type="ECO:0000313" key="2">
    <source>
        <dbReference type="Proteomes" id="UP000093514"/>
    </source>
</evidence>
<dbReference type="Pfam" id="PF12746">
    <property type="entry name" value="GNAT_acetyltran"/>
    <property type="match status" value="1"/>
</dbReference>
<evidence type="ECO:0000313" key="1">
    <source>
        <dbReference type="EMBL" id="OCL25710.1"/>
    </source>
</evidence>
<dbReference type="PANTHER" id="PTHR31143:SF2">
    <property type="entry name" value="FR47-LIKE DOMAIN-CONTAINING PROTEIN-RELATED"/>
    <property type="match status" value="1"/>
</dbReference>
<dbReference type="AlphaFoldDB" id="A0A1C0A6D4"/>
<evidence type="ECO:0008006" key="3">
    <source>
        <dbReference type="Google" id="ProtNLM"/>
    </source>
</evidence>
<dbReference type="EMBL" id="LWDV01000010">
    <property type="protein sequence ID" value="OCL25710.1"/>
    <property type="molecule type" value="Genomic_DNA"/>
</dbReference>
<reference evidence="1 2" key="2">
    <citation type="submission" date="2016-08" db="EMBL/GenBank/DDBJ databases">
        <title>Orenia metallireducens sp. nov. strain Z6, a Novel Metal-reducing Firmicute from the Deep Subsurface.</title>
        <authorList>
            <person name="Maxim B.I."/>
            <person name="Kenneth K."/>
            <person name="Flynn T.M."/>
            <person name="Oloughlin E.J."/>
            <person name="Locke R.A."/>
            <person name="Weber J.R."/>
            <person name="Egan S.M."/>
            <person name="Mackie R.I."/>
            <person name="Cann I.K."/>
        </authorList>
    </citation>
    <scope>NUCLEOTIDE SEQUENCE [LARGE SCALE GENOMIC DNA]</scope>
    <source>
        <strain evidence="1 2">Z6</strain>
    </source>
</reference>
<dbReference type="Gene3D" id="3.40.630.30">
    <property type="match status" value="1"/>
</dbReference>
<dbReference type="InterPro" id="IPR016181">
    <property type="entry name" value="Acyl_CoA_acyltransferase"/>
</dbReference>
<sequence>MIYEIEKENFNSIYSLLDDTMDNIEVKAVIEGINPGWIFVDSIESPQTAMVWSKGIQGFYFVGDENNPKFNNYISNFIDEEIKPRAMKRNLNQFEFSGETEKWCPILEEIFGDRDLNKSKQYIYRLNTDLWNDYEKRKLEDGFILKKIDKELLNNKRIKNLDYIISEILRWWDSCDDYLDRTFGYCILFEDKIVNYCICDFGYDNIRPMGIETLEEFRRKGLSQITTEAFIETCIKNQLSPYWECMESNIASRTLAEKLKFNRERIYTLYSFPFRSK</sequence>
<name>A0A1C0A6D4_9FIRM</name>
<organism evidence="1 2">
    <name type="scientific">Orenia metallireducens</name>
    <dbReference type="NCBI Taxonomy" id="1413210"/>
    <lineage>
        <taxon>Bacteria</taxon>
        <taxon>Bacillati</taxon>
        <taxon>Bacillota</taxon>
        <taxon>Clostridia</taxon>
        <taxon>Halanaerobiales</taxon>
        <taxon>Halobacteroidaceae</taxon>
        <taxon>Orenia</taxon>
    </lineage>
</organism>